<dbReference type="Pfam" id="PF03279">
    <property type="entry name" value="Lip_A_acyltrans"/>
    <property type="match status" value="1"/>
</dbReference>
<proteinExistence type="predicted"/>
<comment type="subcellular location">
    <subcellularLocation>
        <location evidence="1">Cell inner membrane</location>
    </subcellularLocation>
</comment>
<organism evidence="8 9">
    <name type="scientific">Sessilibacter corallicola</name>
    <dbReference type="NCBI Taxonomy" id="2904075"/>
    <lineage>
        <taxon>Bacteria</taxon>
        <taxon>Pseudomonadati</taxon>
        <taxon>Pseudomonadota</taxon>
        <taxon>Gammaproteobacteria</taxon>
        <taxon>Cellvibrionales</taxon>
        <taxon>Cellvibrionaceae</taxon>
        <taxon>Sessilibacter</taxon>
    </lineage>
</organism>
<dbReference type="CDD" id="cd07984">
    <property type="entry name" value="LPLAT_LABLAT-like"/>
    <property type="match status" value="1"/>
</dbReference>
<sequence>MAERPATNKDSKGRSSRRKDARNQEAKFDVKGRLAVSLMKALSFLPFRQARGLGRFVGKLLWSFNASAAKVTKENIGYAFKELSAQEQTALAQESVIQSSQTFSEMGKVWLNDDQWLMNSVTETENKERLDELLAEDRGVILLAPHLGNWEVLGRYLGIVCPVITCMYQPVQLRAMDDMIKGARSKNMVMAPTDKRGVMQLMKALKNNEIIGVLPDQLPLDGGGDFADFFGKPALTMTLIRQLQQKTNSAVIMAFAKRIDSGFRVIFMEPDPLIYSKNPDEALLGLNRSVELCVHRAPEQYQWEYKRYRRQPEGIPRPYQFK</sequence>
<dbReference type="EMBL" id="BAABWN010000009">
    <property type="protein sequence ID" value="GAA6168954.1"/>
    <property type="molecule type" value="Genomic_DNA"/>
</dbReference>
<keyword evidence="9" id="KW-1185">Reference proteome</keyword>
<evidence type="ECO:0000256" key="4">
    <source>
        <dbReference type="ARBA" id="ARBA00022679"/>
    </source>
</evidence>
<dbReference type="PIRSF" id="PIRSF026649">
    <property type="entry name" value="MsbB"/>
    <property type="match status" value="1"/>
</dbReference>
<keyword evidence="5" id="KW-0472">Membrane</keyword>
<dbReference type="PANTHER" id="PTHR30606:SF10">
    <property type="entry name" value="PHOSPHATIDYLINOSITOL MANNOSIDE ACYLTRANSFERASE"/>
    <property type="match status" value="1"/>
</dbReference>
<dbReference type="InterPro" id="IPR004960">
    <property type="entry name" value="LipA_acyltrans"/>
</dbReference>
<protein>
    <submittedName>
        <fullName evidence="8">Lauroyl acyltransferase</fullName>
    </submittedName>
</protein>
<feature type="region of interest" description="Disordered" evidence="7">
    <location>
        <begin position="1"/>
        <end position="25"/>
    </location>
</feature>
<dbReference type="GO" id="GO:0016746">
    <property type="term" value="F:acyltransferase activity"/>
    <property type="evidence" value="ECO:0007669"/>
    <property type="project" value="UniProtKB-KW"/>
</dbReference>
<evidence type="ECO:0000313" key="9">
    <source>
        <dbReference type="Proteomes" id="UP001465153"/>
    </source>
</evidence>
<keyword evidence="4" id="KW-0808">Transferase</keyword>
<keyword evidence="3" id="KW-0997">Cell inner membrane</keyword>
<evidence type="ECO:0000256" key="7">
    <source>
        <dbReference type="SAM" id="MobiDB-lite"/>
    </source>
</evidence>
<name>A0ABQ0ABF1_9GAMM</name>
<dbReference type="Proteomes" id="UP001465153">
    <property type="component" value="Unassembled WGS sequence"/>
</dbReference>
<gene>
    <name evidence="8" type="ORF">NBRC116591_27650</name>
</gene>
<evidence type="ECO:0000256" key="5">
    <source>
        <dbReference type="ARBA" id="ARBA00023136"/>
    </source>
</evidence>
<reference evidence="8 9" key="1">
    <citation type="submission" date="2024-04" db="EMBL/GenBank/DDBJ databases">
        <title>Draft genome sequence of Sessilibacter corallicola NBRC 116591.</title>
        <authorList>
            <person name="Miyakawa T."/>
            <person name="Kusuya Y."/>
            <person name="Miura T."/>
        </authorList>
    </citation>
    <scope>NUCLEOTIDE SEQUENCE [LARGE SCALE GENOMIC DNA]</scope>
    <source>
        <strain evidence="8 9">KU-00831-HH</strain>
    </source>
</reference>
<evidence type="ECO:0000256" key="3">
    <source>
        <dbReference type="ARBA" id="ARBA00022519"/>
    </source>
</evidence>
<feature type="compositionally biased region" description="Basic and acidic residues" evidence="7">
    <location>
        <begin position="1"/>
        <end position="13"/>
    </location>
</feature>
<dbReference type="PANTHER" id="PTHR30606">
    <property type="entry name" value="LIPID A BIOSYNTHESIS LAUROYL ACYLTRANSFERASE"/>
    <property type="match status" value="1"/>
</dbReference>
<evidence type="ECO:0000256" key="1">
    <source>
        <dbReference type="ARBA" id="ARBA00004533"/>
    </source>
</evidence>
<evidence type="ECO:0000256" key="2">
    <source>
        <dbReference type="ARBA" id="ARBA00022475"/>
    </source>
</evidence>
<evidence type="ECO:0000313" key="8">
    <source>
        <dbReference type="EMBL" id="GAA6168954.1"/>
    </source>
</evidence>
<dbReference type="RefSeq" id="WP_353303630.1">
    <property type="nucleotide sequence ID" value="NZ_BAABWN010000009.1"/>
</dbReference>
<keyword evidence="2" id="KW-1003">Cell membrane</keyword>
<accession>A0ABQ0ABF1</accession>
<keyword evidence="6 8" id="KW-0012">Acyltransferase</keyword>
<comment type="caution">
    <text evidence="8">The sequence shown here is derived from an EMBL/GenBank/DDBJ whole genome shotgun (WGS) entry which is preliminary data.</text>
</comment>
<evidence type="ECO:0000256" key="6">
    <source>
        <dbReference type="ARBA" id="ARBA00023315"/>
    </source>
</evidence>